<organism evidence="1 2">
    <name type="scientific">Tanacetum coccineum</name>
    <dbReference type="NCBI Taxonomy" id="301880"/>
    <lineage>
        <taxon>Eukaryota</taxon>
        <taxon>Viridiplantae</taxon>
        <taxon>Streptophyta</taxon>
        <taxon>Embryophyta</taxon>
        <taxon>Tracheophyta</taxon>
        <taxon>Spermatophyta</taxon>
        <taxon>Magnoliopsida</taxon>
        <taxon>eudicotyledons</taxon>
        <taxon>Gunneridae</taxon>
        <taxon>Pentapetalae</taxon>
        <taxon>asterids</taxon>
        <taxon>campanulids</taxon>
        <taxon>Asterales</taxon>
        <taxon>Asteraceae</taxon>
        <taxon>Asteroideae</taxon>
        <taxon>Anthemideae</taxon>
        <taxon>Anthemidinae</taxon>
        <taxon>Tanacetum</taxon>
    </lineage>
</organism>
<reference evidence="1" key="1">
    <citation type="journal article" date="2022" name="Int. J. Mol. Sci.">
        <title>Draft Genome of Tanacetum Coccineum: Genomic Comparison of Closely Related Tanacetum-Family Plants.</title>
        <authorList>
            <person name="Yamashiro T."/>
            <person name="Shiraishi A."/>
            <person name="Nakayama K."/>
            <person name="Satake H."/>
        </authorList>
    </citation>
    <scope>NUCLEOTIDE SEQUENCE</scope>
</reference>
<name>A0ABQ5IEM5_9ASTR</name>
<accession>A0ABQ5IEM5</accession>
<protein>
    <submittedName>
        <fullName evidence="1">Uncharacterized protein</fullName>
    </submittedName>
</protein>
<sequence length="263" mass="29240">MMGGNGGNQFRQFAGQNAGNQIGHNAGQIAGNQNGWGREGPFIHRDWSRGTKVLDGGNDDLKGGGVEKTRALGASGDTSISWVGIAWLVIGEGMVRARVVSRVVFMGLFWMGEDSFDEMSMTLVLGIFLGGYLEEELALKAIKRMIKKRIRAGIFRHNPKKSLFEEGNHDIINKFVKVHDSIMMRGANMHKEASVKHSIRKCHNIALGHTFHPFGNVVGKIERFFNGETIEHVGETSIRVILVSRETYDILTKDDFPFLEIDL</sequence>
<proteinExistence type="predicted"/>
<evidence type="ECO:0000313" key="1">
    <source>
        <dbReference type="EMBL" id="GJT98578.1"/>
    </source>
</evidence>
<dbReference type="EMBL" id="BQNB010020689">
    <property type="protein sequence ID" value="GJT98578.1"/>
    <property type="molecule type" value="Genomic_DNA"/>
</dbReference>
<comment type="caution">
    <text evidence="1">The sequence shown here is derived from an EMBL/GenBank/DDBJ whole genome shotgun (WGS) entry which is preliminary data.</text>
</comment>
<reference evidence="1" key="2">
    <citation type="submission" date="2022-01" db="EMBL/GenBank/DDBJ databases">
        <authorList>
            <person name="Yamashiro T."/>
            <person name="Shiraishi A."/>
            <person name="Satake H."/>
            <person name="Nakayama K."/>
        </authorList>
    </citation>
    <scope>NUCLEOTIDE SEQUENCE</scope>
</reference>
<dbReference type="Proteomes" id="UP001151760">
    <property type="component" value="Unassembled WGS sequence"/>
</dbReference>
<keyword evidence="2" id="KW-1185">Reference proteome</keyword>
<evidence type="ECO:0000313" key="2">
    <source>
        <dbReference type="Proteomes" id="UP001151760"/>
    </source>
</evidence>
<gene>
    <name evidence="1" type="ORF">Tco_1094096</name>
</gene>